<dbReference type="AlphaFoldDB" id="A0A0H4XGX7"/>
<accession>A0A0H4XGX7</accession>
<reference evidence="2 3" key="1">
    <citation type="journal article" date="2016" name="PLoS ONE">
        <title>Complete Genome Sequence and Comparative Genomics of a Novel Myxobacterium Myxococcus hansupus.</title>
        <authorList>
            <person name="Sharma G."/>
            <person name="Narwani T."/>
            <person name="Subramanian S."/>
        </authorList>
    </citation>
    <scope>NUCLEOTIDE SEQUENCE [LARGE SCALE GENOMIC DNA]</scope>
    <source>
        <strain evidence="3">mixupus</strain>
    </source>
</reference>
<evidence type="ECO:0000256" key="1">
    <source>
        <dbReference type="SAM" id="MobiDB-lite"/>
    </source>
</evidence>
<dbReference type="Gene3D" id="2.20.28.160">
    <property type="match status" value="1"/>
</dbReference>
<feature type="region of interest" description="Disordered" evidence="1">
    <location>
        <begin position="1"/>
        <end position="31"/>
    </location>
</feature>
<dbReference type="KEGG" id="mym:A176_004394"/>
<dbReference type="RefSeq" id="WP_002639146.1">
    <property type="nucleotide sequence ID" value="NZ_CP012109.1"/>
</dbReference>
<dbReference type="Proteomes" id="UP000009026">
    <property type="component" value="Chromosome"/>
</dbReference>
<dbReference type="EMBL" id="CP012109">
    <property type="protein sequence ID" value="AKQ67482.1"/>
    <property type="molecule type" value="Genomic_DNA"/>
</dbReference>
<gene>
    <name evidence="2" type="ORF">A176_004394</name>
</gene>
<dbReference type="PATRIC" id="fig|1297742.4.peg.4436"/>
<evidence type="ECO:0000313" key="2">
    <source>
        <dbReference type="EMBL" id="AKQ67482.1"/>
    </source>
</evidence>
<evidence type="ECO:0000313" key="3">
    <source>
        <dbReference type="Proteomes" id="UP000009026"/>
    </source>
</evidence>
<organism evidence="2 3">
    <name type="scientific">Pseudomyxococcus hansupus</name>
    <dbReference type="NCBI Taxonomy" id="1297742"/>
    <lineage>
        <taxon>Bacteria</taxon>
        <taxon>Pseudomonadati</taxon>
        <taxon>Myxococcota</taxon>
        <taxon>Myxococcia</taxon>
        <taxon>Myxococcales</taxon>
        <taxon>Cystobacterineae</taxon>
        <taxon>Myxococcaceae</taxon>
        <taxon>Pseudomyxococcus</taxon>
    </lineage>
</organism>
<proteinExistence type="predicted"/>
<protein>
    <submittedName>
        <fullName evidence="2">Uncharacterized protein</fullName>
    </submittedName>
</protein>
<name>A0A0H4XGX7_9BACT</name>
<dbReference type="OrthoDB" id="5522767at2"/>
<sequence length="73" mass="7909">MSGGGGTYDFDDDEKDAAKASGKPRKDFDCPSCHANNPVDDALSQGDEVRCNYCGAEFKVSVNSEGRVKFREI</sequence>
<dbReference type="SUPFAM" id="SSF57783">
    <property type="entry name" value="Zinc beta-ribbon"/>
    <property type="match status" value="1"/>
</dbReference>
<keyword evidence="3" id="KW-1185">Reference proteome</keyword>